<name>A0A1F8AYL7_9BACT</name>
<dbReference type="Pfam" id="PF25231">
    <property type="entry name" value="DUF7847"/>
    <property type="match status" value="1"/>
</dbReference>
<dbReference type="STRING" id="1802513.A3E46_00335"/>
<reference evidence="3 4" key="1">
    <citation type="journal article" date="2016" name="Nat. Commun.">
        <title>Thousands of microbial genomes shed light on interconnected biogeochemical processes in an aquifer system.</title>
        <authorList>
            <person name="Anantharaman K."/>
            <person name="Brown C.T."/>
            <person name="Hug L.A."/>
            <person name="Sharon I."/>
            <person name="Castelle C.J."/>
            <person name="Probst A.J."/>
            <person name="Thomas B.C."/>
            <person name="Singh A."/>
            <person name="Wilkins M.J."/>
            <person name="Karaoz U."/>
            <person name="Brodie E.L."/>
            <person name="Williams K.H."/>
            <person name="Hubbard S.S."/>
            <person name="Banfield J.F."/>
        </authorList>
    </citation>
    <scope>NUCLEOTIDE SEQUENCE [LARGE SCALE GENOMIC DNA]</scope>
</reference>
<feature type="transmembrane region" description="Helical" evidence="1">
    <location>
        <begin position="175"/>
        <end position="195"/>
    </location>
</feature>
<feature type="transmembrane region" description="Helical" evidence="1">
    <location>
        <begin position="25"/>
        <end position="53"/>
    </location>
</feature>
<proteinExistence type="predicted"/>
<keyword evidence="1" id="KW-0472">Membrane</keyword>
<feature type="domain" description="DUF7847" evidence="2">
    <location>
        <begin position="122"/>
        <end position="201"/>
    </location>
</feature>
<comment type="caution">
    <text evidence="3">The sequence shown here is derived from an EMBL/GenBank/DDBJ whole genome shotgun (WGS) entry which is preliminary data.</text>
</comment>
<evidence type="ECO:0000313" key="3">
    <source>
        <dbReference type="EMBL" id="OGM56854.1"/>
    </source>
</evidence>
<dbReference type="AlphaFoldDB" id="A0A1F8AYL7"/>
<feature type="transmembrane region" description="Helical" evidence="1">
    <location>
        <begin position="117"/>
        <end position="146"/>
    </location>
</feature>
<dbReference type="EMBL" id="MGGZ01000022">
    <property type="protein sequence ID" value="OGM56854.1"/>
    <property type="molecule type" value="Genomic_DNA"/>
</dbReference>
<organism evidence="3 4">
    <name type="scientific">Candidatus Woesebacteria bacterium RIFCSPHIGHO2_12_FULL_46_16</name>
    <dbReference type="NCBI Taxonomy" id="1802513"/>
    <lineage>
        <taxon>Bacteria</taxon>
        <taxon>Candidatus Woeseibacteriota</taxon>
    </lineage>
</organism>
<protein>
    <recommendedName>
        <fullName evidence="2">DUF7847 domain-containing protein</fullName>
    </recommendedName>
</protein>
<keyword evidence="1" id="KW-1133">Transmembrane helix</keyword>
<evidence type="ECO:0000256" key="1">
    <source>
        <dbReference type="SAM" id="Phobius"/>
    </source>
</evidence>
<gene>
    <name evidence="3" type="ORF">A3E46_00335</name>
</gene>
<keyword evidence="1" id="KW-0812">Transmembrane</keyword>
<evidence type="ECO:0000313" key="4">
    <source>
        <dbReference type="Proteomes" id="UP000178313"/>
    </source>
</evidence>
<dbReference type="InterPro" id="IPR057169">
    <property type="entry name" value="DUF7847"/>
</dbReference>
<feature type="transmembrane region" description="Helical" evidence="1">
    <location>
        <begin position="65"/>
        <end position="83"/>
    </location>
</feature>
<dbReference type="Proteomes" id="UP000178313">
    <property type="component" value="Unassembled WGS sequence"/>
</dbReference>
<feature type="transmembrane region" description="Helical" evidence="1">
    <location>
        <begin position="201"/>
        <end position="222"/>
    </location>
</feature>
<evidence type="ECO:0000259" key="2">
    <source>
        <dbReference type="Pfam" id="PF25231"/>
    </source>
</evidence>
<accession>A0A1F8AYL7</accession>
<sequence>MKSNLSSAQDLIKKSLHLFFKKKNLVYFVKLMLIILALTFGTGIIGFLIAGGLGALKSDFVNNPIWAVLFLILMVVFVVIGIWTQTVIYESIKTVVGGGPLNIRKTLKVGWRKTGKFFLVGLLNMLIVFLGLILFIVPGIIFAVWFSFSRFVLIKEGLGVKASLKRSKELVRGRFWPVLGRYLVFFIVLILAQIALSQIPYIGTIASMLLAPLFILPSYLLYQELSRPGE</sequence>